<comment type="caution">
    <text evidence="2">The sequence shown here is derived from an EMBL/GenBank/DDBJ whole genome shotgun (WGS) entry which is preliminary data.</text>
</comment>
<dbReference type="Proteomes" id="UP000636800">
    <property type="component" value="Unassembled WGS sequence"/>
</dbReference>
<dbReference type="Proteomes" id="UP000639772">
    <property type="component" value="Unassembled WGS sequence"/>
</dbReference>
<evidence type="ECO:0000313" key="2">
    <source>
        <dbReference type="EMBL" id="KAG0471354.1"/>
    </source>
</evidence>
<dbReference type="EMBL" id="JADCNM010000008">
    <property type="protein sequence ID" value="KAG0471354.1"/>
    <property type="molecule type" value="Genomic_DNA"/>
</dbReference>
<accession>A0A835UPZ6</accession>
<gene>
    <name evidence="2" type="ORF">HPP92_015900</name>
    <name evidence="1" type="ORF">HPP92_016490</name>
</gene>
<name>A0A835UPZ6_VANPL</name>
<sequence>MGYERQAKAKRHSGLHAHKLLSSAATPCCSSRRNVDRVWRRRGGADITGGGRIAGRMECSAAPVVGAF</sequence>
<evidence type="ECO:0000313" key="4">
    <source>
        <dbReference type="Proteomes" id="UP000639772"/>
    </source>
</evidence>
<protein>
    <submittedName>
        <fullName evidence="2">Uncharacterized protein</fullName>
    </submittedName>
</protein>
<keyword evidence="3" id="KW-1185">Reference proteome</keyword>
<dbReference type="AlphaFoldDB" id="A0A835UPZ6"/>
<reference evidence="3 4" key="1">
    <citation type="journal article" date="2020" name="Nat. Food">
        <title>A phased Vanilla planifolia genome enables genetic improvement of flavour and production.</title>
        <authorList>
            <person name="Hasing T."/>
            <person name="Tang H."/>
            <person name="Brym M."/>
            <person name="Khazi F."/>
            <person name="Huang T."/>
            <person name="Chambers A.H."/>
        </authorList>
    </citation>
    <scope>NUCLEOTIDE SEQUENCE [LARGE SCALE GENOMIC DNA]</scope>
    <source>
        <tissue evidence="2">Leaf</tissue>
    </source>
</reference>
<proteinExistence type="predicted"/>
<evidence type="ECO:0000313" key="3">
    <source>
        <dbReference type="Proteomes" id="UP000636800"/>
    </source>
</evidence>
<dbReference type="EMBL" id="JADCNL010000008">
    <property type="protein sequence ID" value="KAG0469790.1"/>
    <property type="molecule type" value="Genomic_DNA"/>
</dbReference>
<evidence type="ECO:0000313" key="1">
    <source>
        <dbReference type="EMBL" id="KAG0469790.1"/>
    </source>
</evidence>
<organism evidence="2 4">
    <name type="scientific">Vanilla planifolia</name>
    <name type="common">Vanilla</name>
    <dbReference type="NCBI Taxonomy" id="51239"/>
    <lineage>
        <taxon>Eukaryota</taxon>
        <taxon>Viridiplantae</taxon>
        <taxon>Streptophyta</taxon>
        <taxon>Embryophyta</taxon>
        <taxon>Tracheophyta</taxon>
        <taxon>Spermatophyta</taxon>
        <taxon>Magnoliopsida</taxon>
        <taxon>Liliopsida</taxon>
        <taxon>Asparagales</taxon>
        <taxon>Orchidaceae</taxon>
        <taxon>Vanilloideae</taxon>
        <taxon>Vanilleae</taxon>
        <taxon>Vanilla</taxon>
    </lineage>
</organism>